<gene>
    <name evidence="2" type="ORF">GCM10009105_31490</name>
</gene>
<dbReference type="Proteomes" id="UP001501523">
    <property type="component" value="Unassembled WGS sequence"/>
</dbReference>
<protein>
    <submittedName>
        <fullName evidence="2">Uncharacterized protein</fullName>
    </submittedName>
</protein>
<evidence type="ECO:0000313" key="3">
    <source>
        <dbReference type="Proteomes" id="UP001501523"/>
    </source>
</evidence>
<proteinExistence type="predicted"/>
<sequence length="168" mass="18396">MLIQTKRKQPECPIPLPHKNEKGETVAETTYFFKPVDPLDKHCPHVADVKDETHIRTFLRLDHYAPYTGDAPKELTLARTIRHEAVSATPIAAVESTAKESDESDAPAVLPQGLSDVESIVALSVRQLREALTAKAFTPDQLRAALTAERASGDGRESWCAVIESALA</sequence>
<dbReference type="RefSeq" id="WP_343792844.1">
    <property type="nucleotide sequence ID" value="NZ_BAAAEU010000024.1"/>
</dbReference>
<evidence type="ECO:0000256" key="1">
    <source>
        <dbReference type="SAM" id="MobiDB-lite"/>
    </source>
</evidence>
<comment type="caution">
    <text evidence="2">The sequence shown here is derived from an EMBL/GenBank/DDBJ whole genome shotgun (WGS) entry which is preliminary data.</text>
</comment>
<feature type="region of interest" description="Disordered" evidence="1">
    <location>
        <begin position="1"/>
        <end position="20"/>
    </location>
</feature>
<reference evidence="2 3" key="1">
    <citation type="journal article" date="2019" name="Int. J. Syst. Evol. Microbiol.">
        <title>The Global Catalogue of Microorganisms (GCM) 10K type strain sequencing project: providing services to taxonomists for standard genome sequencing and annotation.</title>
        <authorList>
            <consortium name="The Broad Institute Genomics Platform"/>
            <consortium name="The Broad Institute Genome Sequencing Center for Infectious Disease"/>
            <person name="Wu L."/>
            <person name="Ma J."/>
        </authorList>
    </citation>
    <scope>NUCLEOTIDE SEQUENCE [LARGE SCALE GENOMIC DNA]</scope>
    <source>
        <strain evidence="2 3">JCM 15421</strain>
    </source>
</reference>
<accession>A0ABN1IU70</accession>
<evidence type="ECO:0000313" key="2">
    <source>
        <dbReference type="EMBL" id="GAA0721301.1"/>
    </source>
</evidence>
<dbReference type="EMBL" id="BAAAEU010000024">
    <property type="protein sequence ID" value="GAA0721301.1"/>
    <property type="molecule type" value="Genomic_DNA"/>
</dbReference>
<name>A0ABN1IU70_9GAMM</name>
<organism evidence="2 3">
    <name type="scientific">Dokdonella soli</name>
    <dbReference type="NCBI Taxonomy" id="529810"/>
    <lineage>
        <taxon>Bacteria</taxon>
        <taxon>Pseudomonadati</taxon>
        <taxon>Pseudomonadota</taxon>
        <taxon>Gammaproteobacteria</taxon>
        <taxon>Lysobacterales</taxon>
        <taxon>Rhodanobacteraceae</taxon>
        <taxon>Dokdonella</taxon>
    </lineage>
</organism>
<keyword evidence="3" id="KW-1185">Reference proteome</keyword>